<comment type="caution">
    <text evidence="2">The sequence shown here is derived from an EMBL/GenBank/DDBJ whole genome shotgun (WGS) entry which is preliminary data.</text>
</comment>
<sequence length="211" mass="23918">METERLQAVRRMVVKQRLRLTVNQYEISAPGDNDNDNNGNNGNNGDDDGELIAFVQQKRLALRERVTFWTDSSRATVLGGFAHRDVIDLGGVYDVTDADGGTLGHFRRNLRKSLFRTTWHLEQPGLGTLVGTERSGRVAALRRIWAFVPFADELPVGWAYHFDFQLDGAPALSVTRARTLRDRYRVEIHEPRLDRRLVIAMAVALDAMQSR</sequence>
<reference evidence="2" key="1">
    <citation type="submission" date="2019-10" db="EMBL/GenBank/DDBJ databases">
        <title>Nonomuraea sp. nov., isolated from Phyllanthus amarus.</title>
        <authorList>
            <person name="Klykleung N."/>
            <person name="Tanasupawat S."/>
        </authorList>
    </citation>
    <scope>NUCLEOTIDE SEQUENCE [LARGE SCALE GENOMIC DNA]</scope>
    <source>
        <strain evidence="2">3MP-10</strain>
    </source>
</reference>
<evidence type="ECO:0000313" key="3">
    <source>
        <dbReference type="Proteomes" id="UP000314251"/>
    </source>
</evidence>
<evidence type="ECO:0008006" key="4">
    <source>
        <dbReference type="Google" id="ProtNLM"/>
    </source>
</evidence>
<dbReference type="Pfam" id="PF04525">
    <property type="entry name" value="LOR"/>
    <property type="match status" value="1"/>
</dbReference>
<dbReference type="EMBL" id="VDLY02000002">
    <property type="protein sequence ID" value="KAB8169932.1"/>
    <property type="molecule type" value="Genomic_DNA"/>
</dbReference>
<dbReference type="AlphaFoldDB" id="A0A5N6AP81"/>
<proteinExistence type="predicted"/>
<keyword evidence="3" id="KW-1185">Reference proteome</keyword>
<accession>A0A5N6AP81</accession>
<evidence type="ECO:0000313" key="2">
    <source>
        <dbReference type="EMBL" id="KAB8169932.1"/>
    </source>
</evidence>
<dbReference type="Proteomes" id="UP000314251">
    <property type="component" value="Unassembled WGS sequence"/>
</dbReference>
<organism evidence="2 3">
    <name type="scientific">Streptomyces mimosae</name>
    <dbReference type="NCBI Taxonomy" id="2586635"/>
    <lineage>
        <taxon>Bacteria</taxon>
        <taxon>Bacillati</taxon>
        <taxon>Actinomycetota</taxon>
        <taxon>Actinomycetes</taxon>
        <taxon>Kitasatosporales</taxon>
        <taxon>Streptomycetaceae</taxon>
        <taxon>Streptomyces</taxon>
    </lineage>
</organism>
<feature type="region of interest" description="Disordered" evidence="1">
    <location>
        <begin position="25"/>
        <end position="48"/>
    </location>
</feature>
<evidence type="ECO:0000256" key="1">
    <source>
        <dbReference type="SAM" id="MobiDB-lite"/>
    </source>
</evidence>
<name>A0A5N6AP81_9ACTN</name>
<dbReference type="OrthoDB" id="572274at2"/>
<protein>
    <recommendedName>
        <fullName evidence="4">Scramblase</fullName>
    </recommendedName>
</protein>
<gene>
    <name evidence="2" type="ORF">FH607_004290</name>
</gene>
<dbReference type="InterPro" id="IPR007612">
    <property type="entry name" value="LOR"/>
</dbReference>